<name>A0A0A9HGZ1_ARUDO</name>
<protein>
    <submittedName>
        <fullName evidence="1">Uncharacterized protein</fullName>
    </submittedName>
</protein>
<evidence type="ECO:0000313" key="1">
    <source>
        <dbReference type="EMBL" id="JAE32158.1"/>
    </source>
</evidence>
<dbReference type="EMBL" id="GBRH01165738">
    <property type="protein sequence ID" value="JAE32158.1"/>
    <property type="molecule type" value="Transcribed_RNA"/>
</dbReference>
<proteinExistence type="predicted"/>
<sequence>MFCEGNLRNLLSYIKLSLNRKLNIPVGNVHYVVQNKDKNTRIWCWGHRKRSFCSSDGTSKFEFSLLFPTNQM</sequence>
<dbReference type="AlphaFoldDB" id="A0A0A9HGZ1"/>
<accession>A0A0A9HGZ1</accession>
<reference evidence="1" key="1">
    <citation type="submission" date="2014-09" db="EMBL/GenBank/DDBJ databases">
        <authorList>
            <person name="Magalhaes I.L.F."/>
            <person name="Oliveira U."/>
            <person name="Santos F.R."/>
            <person name="Vidigal T.H.D.A."/>
            <person name="Brescovit A.D."/>
            <person name="Santos A.J."/>
        </authorList>
    </citation>
    <scope>NUCLEOTIDE SEQUENCE</scope>
    <source>
        <tissue evidence="1">Shoot tissue taken approximately 20 cm above the soil surface</tissue>
    </source>
</reference>
<reference evidence="1" key="2">
    <citation type="journal article" date="2015" name="Data Brief">
        <title>Shoot transcriptome of the giant reed, Arundo donax.</title>
        <authorList>
            <person name="Barrero R.A."/>
            <person name="Guerrero F.D."/>
            <person name="Moolhuijzen P."/>
            <person name="Goolsby J.A."/>
            <person name="Tidwell J."/>
            <person name="Bellgard S.E."/>
            <person name="Bellgard M.I."/>
        </authorList>
    </citation>
    <scope>NUCLEOTIDE SEQUENCE</scope>
    <source>
        <tissue evidence="1">Shoot tissue taken approximately 20 cm above the soil surface</tissue>
    </source>
</reference>
<organism evidence="1">
    <name type="scientific">Arundo donax</name>
    <name type="common">Giant reed</name>
    <name type="synonym">Donax arundinaceus</name>
    <dbReference type="NCBI Taxonomy" id="35708"/>
    <lineage>
        <taxon>Eukaryota</taxon>
        <taxon>Viridiplantae</taxon>
        <taxon>Streptophyta</taxon>
        <taxon>Embryophyta</taxon>
        <taxon>Tracheophyta</taxon>
        <taxon>Spermatophyta</taxon>
        <taxon>Magnoliopsida</taxon>
        <taxon>Liliopsida</taxon>
        <taxon>Poales</taxon>
        <taxon>Poaceae</taxon>
        <taxon>PACMAD clade</taxon>
        <taxon>Arundinoideae</taxon>
        <taxon>Arundineae</taxon>
        <taxon>Arundo</taxon>
    </lineage>
</organism>